<organism evidence="8 9">
    <name type="scientific">Brassicogethes aeneus</name>
    <name type="common">Rape pollen beetle</name>
    <name type="synonym">Meligethes aeneus</name>
    <dbReference type="NCBI Taxonomy" id="1431903"/>
    <lineage>
        <taxon>Eukaryota</taxon>
        <taxon>Metazoa</taxon>
        <taxon>Ecdysozoa</taxon>
        <taxon>Arthropoda</taxon>
        <taxon>Hexapoda</taxon>
        <taxon>Insecta</taxon>
        <taxon>Pterygota</taxon>
        <taxon>Neoptera</taxon>
        <taxon>Endopterygota</taxon>
        <taxon>Coleoptera</taxon>
        <taxon>Polyphaga</taxon>
        <taxon>Cucujiformia</taxon>
        <taxon>Nitidulidae</taxon>
        <taxon>Meligethinae</taxon>
        <taxon>Brassicogethes</taxon>
    </lineage>
</organism>
<feature type="transmembrane region" description="Helical" evidence="5">
    <location>
        <begin position="246"/>
        <end position="264"/>
    </location>
</feature>
<dbReference type="CDD" id="cd18989">
    <property type="entry name" value="LGIC_ECD_cation"/>
    <property type="match status" value="1"/>
</dbReference>
<keyword evidence="9" id="KW-1185">Reference proteome</keyword>
<feature type="chain" id="PRO_5040429807" description="Neurotransmitter-gated ion-channel ligand-binding domain-containing protein" evidence="6">
    <location>
        <begin position="20"/>
        <end position="418"/>
    </location>
</feature>
<evidence type="ECO:0000256" key="2">
    <source>
        <dbReference type="ARBA" id="ARBA00022692"/>
    </source>
</evidence>
<sequence length="418" mass="47594">MKYIVCLFMLITILKTVFGDCDHQIVESERHKLTNQLFNCGYDSTIIPVKDHKTAVNVSFNMIVKFIKYDHQSGTLGLDSWLSIHWYDEYLKWNPQDFGNLREIKVTTDNIWVPDLSVYNRFDQGTEPTVFASTKCIVNFNGLIVCVHPHHVDALCQADMSKYPFDSQNCTITFGSWVHKGEEVNILHHNPIADTEDLETDGEWALKKVGVHRNPGHYDFHPNSTYPSIEVSFEIKRMHGSHSATVLIPSIVIFMLVITSMWVPPDSNERMVLCCVNLITEFFHLEYISFMIPMKGNKIPQLMVLGRDSLLLCGFSIVFTIILKNIVLKKTPPPSWISRIVSFVIGCRPGQIIFLDDTTLKGVAFAKGEDDGSTIIDNSENSVNTGSQDWRVFAKILDRLIFISYVIVFTVMMVGFIP</sequence>
<reference evidence="8" key="1">
    <citation type="submission" date="2021-12" db="EMBL/GenBank/DDBJ databases">
        <authorList>
            <person name="King R."/>
        </authorList>
    </citation>
    <scope>NUCLEOTIDE SEQUENCE</scope>
</reference>
<dbReference type="InterPro" id="IPR036734">
    <property type="entry name" value="Neur_chan_lig-bd_sf"/>
</dbReference>
<dbReference type="Gene3D" id="1.20.58.390">
    <property type="entry name" value="Neurotransmitter-gated ion-channel transmembrane domain"/>
    <property type="match status" value="1"/>
</dbReference>
<name>A0A9P0AX17_BRAAE</name>
<dbReference type="AlphaFoldDB" id="A0A9P0AX17"/>
<dbReference type="PRINTS" id="PR00252">
    <property type="entry name" value="NRIONCHANNEL"/>
</dbReference>
<evidence type="ECO:0000256" key="6">
    <source>
        <dbReference type="SAM" id="SignalP"/>
    </source>
</evidence>
<evidence type="ECO:0000313" key="9">
    <source>
        <dbReference type="Proteomes" id="UP001154078"/>
    </source>
</evidence>
<feature type="domain" description="Neurotransmitter-gated ion-channel ligand-binding" evidence="7">
    <location>
        <begin position="32"/>
        <end position="237"/>
    </location>
</feature>
<keyword evidence="6" id="KW-0732">Signal</keyword>
<feature type="transmembrane region" description="Helical" evidence="5">
    <location>
        <begin position="400"/>
        <end position="417"/>
    </location>
</feature>
<dbReference type="PANTHER" id="PTHR18945">
    <property type="entry name" value="NEUROTRANSMITTER GATED ION CHANNEL"/>
    <property type="match status" value="1"/>
</dbReference>
<dbReference type="Proteomes" id="UP001154078">
    <property type="component" value="Chromosome 2"/>
</dbReference>
<proteinExistence type="predicted"/>
<evidence type="ECO:0000256" key="3">
    <source>
        <dbReference type="ARBA" id="ARBA00022989"/>
    </source>
</evidence>
<evidence type="ECO:0000259" key="7">
    <source>
        <dbReference type="Pfam" id="PF02931"/>
    </source>
</evidence>
<evidence type="ECO:0000313" key="8">
    <source>
        <dbReference type="EMBL" id="CAH0551481.1"/>
    </source>
</evidence>
<gene>
    <name evidence="8" type="ORF">MELIAE_LOCUS4084</name>
</gene>
<dbReference type="Gene3D" id="2.70.170.10">
    <property type="entry name" value="Neurotransmitter-gated ion-channel ligand-binding domain"/>
    <property type="match status" value="1"/>
</dbReference>
<protein>
    <recommendedName>
        <fullName evidence="7">Neurotransmitter-gated ion-channel ligand-binding domain-containing protein</fullName>
    </recommendedName>
</protein>
<dbReference type="EMBL" id="OV121133">
    <property type="protein sequence ID" value="CAH0551481.1"/>
    <property type="molecule type" value="Genomic_DNA"/>
</dbReference>
<evidence type="ECO:0000256" key="1">
    <source>
        <dbReference type="ARBA" id="ARBA00004141"/>
    </source>
</evidence>
<dbReference type="InterPro" id="IPR036719">
    <property type="entry name" value="Neuro-gated_channel_TM_sf"/>
</dbReference>
<dbReference type="FunFam" id="2.70.170.10:FF:000028">
    <property type="entry name" value="AcetylCholine Receptor"/>
    <property type="match status" value="1"/>
</dbReference>
<keyword evidence="4 5" id="KW-0472">Membrane</keyword>
<dbReference type="GO" id="GO:0004888">
    <property type="term" value="F:transmembrane signaling receptor activity"/>
    <property type="evidence" value="ECO:0007669"/>
    <property type="project" value="InterPro"/>
</dbReference>
<evidence type="ECO:0000256" key="5">
    <source>
        <dbReference type="SAM" id="Phobius"/>
    </source>
</evidence>
<dbReference type="InterPro" id="IPR038050">
    <property type="entry name" value="Neuro_actylchol_rec"/>
</dbReference>
<dbReference type="GO" id="GO:0005230">
    <property type="term" value="F:extracellular ligand-gated monoatomic ion channel activity"/>
    <property type="evidence" value="ECO:0007669"/>
    <property type="project" value="InterPro"/>
</dbReference>
<dbReference type="OrthoDB" id="410315at2759"/>
<dbReference type="Pfam" id="PF02931">
    <property type="entry name" value="Neur_chan_LBD"/>
    <property type="match status" value="1"/>
</dbReference>
<evidence type="ECO:0000256" key="4">
    <source>
        <dbReference type="ARBA" id="ARBA00023136"/>
    </source>
</evidence>
<dbReference type="SUPFAM" id="SSF63712">
    <property type="entry name" value="Nicotinic receptor ligand binding domain-like"/>
    <property type="match status" value="1"/>
</dbReference>
<comment type="subcellular location">
    <subcellularLocation>
        <location evidence="1">Membrane</location>
        <topology evidence="1">Multi-pass membrane protein</topology>
    </subcellularLocation>
</comment>
<dbReference type="GO" id="GO:0016020">
    <property type="term" value="C:membrane"/>
    <property type="evidence" value="ECO:0007669"/>
    <property type="project" value="UniProtKB-SubCell"/>
</dbReference>
<accession>A0A9P0AX17</accession>
<keyword evidence="2 5" id="KW-0812">Transmembrane</keyword>
<feature type="transmembrane region" description="Helical" evidence="5">
    <location>
        <begin position="271"/>
        <end position="289"/>
    </location>
</feature>
<dbReference type="InterPro" id="IPR006201">
    <property type="entry name" value="Neur_channel"/>
</dbReference>
<dbReference type="InterPro" id="IPR006202">
    <property type="entry name" value="Neur_chan_lig-bd"/>
</dbReference>
<feature type="signal peptide" evidence="6">
    <location>
        <begin position="1"/>
        <end position="19"/>
    </location>
</feature>
<keyword evidence="3 5" id="KW-1133">Transmembrane helix</keyword>
<feature type="transmembrane region" description="Helical" evidence="5">
    <location>
        <begin position="309"/>
        <end position="328"/>
    </location>
</feature>
<dbReference type="SUPFAM" id="SSF90112">
    <property type="entry name" value="Neurotransmitter-gated ion-channel transmembrane pore"/>
    <property type="match status" value="1"/>
</dbReference>